<accession>A0A9J5XS27</accession>
<dbReference type="EMBL" id="JACXVP010000008">
    <property type="protein sequence ID" value="KAG5590351.1"/>
    <property type="molecule type" value="Genomic_DNA"/>
</dbReference>
<protein>
    <recommendedName>
        <fullName evidence="3">DUF4283 domain-containing protein</fullName>
    </recommendedName>
</protein>
<feature type="non-terminal residue" evidence="1">
    <location>
        <position position="210"/>
    </location>
</feature>
<dbReference type="Proteomes" id="UP000824120">
    <property type="component" value="Chromosome 8"/>
</dbReference>
<evidence type="ECO:0000313" key="2">
    <source>
        <dbReference type="Proteomes" id="UP000824120"/>
    </source>
</evidence>
<name>A0A9J5XS27_SOLCO</name>
<sequence>MICIGGHPPFFVLNGYIHRLWAKNGINKVAMLKIGIVLDRFDTNVGKDEVIQGGLDPGYGVLKGGVVHSSYGVLKGGVDAHRGGHTLPLPAKIVFKNKIGNLIKQKVQYDWRPTLCKFCKNYGHTVEECKKKNKPQSELITKQLVVVSPAQVTEMTKDNSVEMNQERLKTVGNKEGTGKTEVLTNILEGRRRMVTPLHTNKQQARAQLLP</sequence>
<evidence type="ECO:0000313" key="1">
    <source>
        <dbReference type="EMBL" id="KAG5590351.1"/>
    </source>
</evidence>
<keyword evidence="2" id="KW-1185">Reference proteome</keyword>
<dbReference type="InterPro" id="IPR036875">
    <property type="entry name" value="Znf_CCHC_sf"/>
</dbReference>
<evidence type="ECO:0008006" key="3">
    <source>
        <dbReference type="Google" id="ProtNLM"/>
    </source>
</evidence>
<proteinExistence type="predicted"/>
<dbReference type="OrthoDB" id="1302647at2759"/>
<organism evidence="1 2">
    <name type="scientific">Solanum commersonii</name>
    <name type="common">Commerson's wild potato</name>
    <name type="synonym">Commerson's nightshade</name>
    <dbReference type="NCBI Taxonomy" id="4109"/>
    <lineage>
        <taxon>Eukaryota</taxon>
        <taxon>Viridiplantae</taxon>
        <taxon>Streptophyta</taxon>
        <taxon>Embryophyta</taxon>
        <taxon>Tracheophyta</taxon>
        <taxon>Spermatophyta</taxon>
        <taxon>Magnoliopsida</taxon>
        <taxon>eudicotyledons</taxon>
        <taxon>Gunneridae</taxon>
        <taxon>Pentapetalae</taxon>
        <taxon>asterids</taxon>
        <taxon>lamiids</taxon>
        <taxon>Solanales</taxon>
        <taxon>Solanaceae</taxon>
        <taxon>Solanoideae</taxon>
        <taxon>Solaneae</taxon>
        <taxon>Solanum</taxon>
    </lineage>
</organism>
<gene>
    <name evidence="1" type="ORF">H5410_040865</name>
</gene>
<comment type="caution">
    <text evidence="1">The sequence shown here is derived from an EMBL/GenBank/DDBJ whole genome shotgun (WGS) entry which is preliminary data.</text>
</comment>
<dbReference type="GO" id="GO:0003676">
    <property type="term" value="F:nucleic acid binding"/>
    <property type="evidence" value="ECO:0007669"/>
    <property type="project" value="InterPro"/>
</dbReference>
<dbReference type="SUPFAM" id="SSF57756">
    <property type="entry name" value="Retrovirus zinc finger-like domains"/>
    <property type="match status" value="1"/>
</dbReference>
<dbReference type="AlphaFoldDB" id="A0A9J5XS27"/>
<reference evidence="1 2" key="1">
    <citation type="submission" date="2020-09" db="EMBL/GenBank/DDBJ databases">
        <title>De no assembly of potato wild relative species, Solanum commersonii.</title>
        <authorList>
            <person name="Cho K."/>
        </authorList>
    </citation>
    <scope>NUCLEOTIDE SEQUENCE [LARGE SCALE GENOMIC DNA]</scope>
    <source>
        <strain evidence="1">LZ3.2</strain>
        <tissue evidence="1">Leaf</tissue>
    </source>
</reference>
<dbReference type="GO" id="GO:0008270">
    <property type="term" value="F:zinc ion binding"/>
    <property type="evidence" value="ECO:0007669"/>
    <property type="project" value="InterPro"/>
</dbReference>